<dbReference type="CDD" id="cd02012">
    <property type="entry name" value="TPP_TK"/>
    <property type="match status" value="1"/>
</dbReference>
<dbReference type="AlphaFoldDB" id="A0A381PGV6"/>
<comment type="cofactor">
    <cofactor evidence="1">
        <name>Mg(2+)</name>
        <dbReference type="ChEBI" id="CHEBI:18420"/>
    </cofactor>
</comment>
<dbReference type="CDD" id="cd07033">
    <property type="entry name" value="TPP_PYR_DXS_TK_like"/>
    <property type="match status" value="1"/>
</dbReference>
<organism evidence="12">
    <name type="scientific">marine metagenome</name>
    <dbReference type="NCBI Taxonomy" id="408172"/>
    <lineage>
        <taxon>unclassified sequences</taxon>
        <taxon>metagenomes</taxon>
        <taxon>ecological metagenomes</taxon>
    </lineage>
</organism>
<keyword evidence="9" id="KW-0786">Thiamine pyrophosphate</keyword>
<dbReference type="InterPro" id="IPR055152">
    <property type="entry name" value="Transketolase-like_C_2"/>
</dbReference>
<dbReference type="EMBL" id="UINC01000940">
    <property type="protein sequence ID" value="SUZ64693.1"/>
    <property type="molecule type" value="Genomic_DNA"/>
</dbReference>
<keyword evidence="7" id="KW-0479">Metal-binding</keyword>
<dbReference type="EC" id="2.2.1.1" evidence="5"/>
<evidence type="ECO:0000256" key="4">
    <source>
        <dbReference type="ARBA" id="ARBA00011738"/>
    </source>
</evidence>
<dbReference type="Pfam" id="PF22613">
    <property type="entry name" value="Transketolase_C_1"/>
    <property type="match status" value="1"/>
</dbReference>
<sequence>MSAPLDAALEARAVNVIRGLSMDGPHAARSGHQGTAMALAPLAHVLWTRVLTYDAADPEWPDRDRFILSAGHASILLYSMLHLTGHGLTLEDLRQFRQWGSATPGHPEVGGTAGVEVTTGPLGQGLANAVGMAIAERNLRARFGAEVCDHHTFVVCGDGDLAEGISHEAASLAGHLGLGRLVAVYDDNHVTIDGPTELALSDDAPVRFSAYGWHVIDLGEAAEDLDGMEVALRAAMAEDDRPSLIVLRSHIAAPSPDVDSPAAHGYSLTDDGIAETKRRMGLPDDESFHVPDEVLSMYRSAGARGAAARGAWQQRFDAWDGDRDGWKACLGQSGRDGWADSLPSWEPGERVATRKAGNACLSALLDKVPGLVGGGADLTGNTGTTISGHGVQGADCPEGRQIFFGVREHAMGAICNGMALHGGILPVGGTFLVFSDYMRGAVRLAALSGAKTLFVWTHDSVGVGEDGPTHQPVEHAAALRAIPGLRVFRPADANETAGAWRAAISGDGPTAFLLTRQDVPVLVGTDDHAAVARGAYVLVDADGPPDVVLIGTGSEVAVALDAAASLTAGGTSVRVVSMPSMDLFGAQDTAYRASVLPPGVPVVSVEAGVTFGWGAWADASVGIDRFGASAPGAEVMEHLGITPAAVAAAARGLLEHREGAA</sequence>
<comment type="catalytic activity">
    <reaction evidence="10">
        <text>D-sedoheptulose 7-phosphate + D-glyceraldehyde 3-phosphate = aldehydo-D-ribose 5-phosphate + D-xylulose 5-phosphate</text>
        <dbReference type="Rhea" id="RHEA:10508"/>
        <dbReference type="ChEBI" id="CHEBI:57483"/>
        <dbReference type="ChEBI" id="CHEBI:57737"/>
        <dbReference type="ChEBI" id="CHEBI:58273"/>
        <dbReference type="ChEBI" id="CHEBI:59776"/>
        <dbReference type="EC" id="2.2.1.1"/>
    </reaction>
</comment>
<dbReference type="PROSITE" id="PS00802">
    <property type="entry name" value="TRANSKETOLASE_2"/>
    <property type="match status" value="1"/>
</dbReference>
<dbReference type="FunFam" id="3.40.50.920:FF:000003">
    <property type="entry name" value="Transketolase"/>
    <property type="match status" value="1"/>
</dbReference>
<evidence type="ECO:0000256" key="5">
    <source>
        <dbReference type="ARBA" id="ARBA00013152"/>
    </source>
</evidence>
<keyword evidence="6" id="KW-0808">Transferase</keyword>
<name>A0A381PGV6_9ZZZZ</name>
<accession>A0A381PGV6</accession>
<dbReference type="InterPro" id="IPR020826">
    <property type="entry name" value="Transketolase_BS"/>
</dbReference>
<proteinExistence type="inferred from homology"/>
<comment type="cofactor">
    <cofactor evidence="2">
        <name>thiamine diphosphate</name>
        <dbReference type="ChEBI" id="CHEBI:58937"/>
    </cofactor>
</comment>
<evidence type="ECO:0000256" key="3">
    <source>
        <dbReference type="ARBA" id="ARBA00007131"/>
    </source>
</evidence>
<gene>
    <name evidence="12" type="ORF">METZ01_LOCUS17547</name>
</gene>
<comment type="similarity">
    <text evidence="3">Belongs to the transketolase family.</text>
</comment>
<dbReference type="InterPro" id="IPR005474">
    <property type="entry name" value="Transketolase_N"/>
</dbReference>
<dbReference type="InterPro" id="IPR029061">
    <property type="entry name" value="THDP-binding"/>
</dbReference>
<dbReference type="SUPFAM" id="SSF52518">
    <property type="entry name" value="Thiamin diphosphate-binding fold (THDP-binding)"/>
    <property type="match status" value="2"/>
</dbReference>
<dbReference type="FunFam" id="3.40.50.970:FF:000004">
    <property type="entry name" value="Transketolase"/>
    <property type="match status" value="1"/>
</dbReference>
<dbReference type="InterPro" id="IPR005475">
    <property type="entry name" value="Transketolase-like_Pyr-bd"/>
</dbReference>
<reference evidence="12" key="1">
    <citation type="submission" date="2018-05" db="EMBL/GenBank/DDBJ databases">
        <authorList>
            <person name="Lanie J.A."/>
            <person name="Ng W.-L."/>
            <person name="Kazmierczak K.M."/>
            <person name="Andrzejewski T.M."/>
            <person name="Davidsen T.M."/>
            <person name="Wayne K.J."/>
            <person name="Tettelin H."/>
            <person name="Glass J.I."/>
            <person name="Rusch D."/>
            <person name="Podicherti R."/>
            <person name="Tsui H.-C.T."/>
            <person name="Winkler M.E."/>
        </authorList>
    </citation>
    <scope>NUCLEOTIDE SEQUENCE</scope>
</reference>
<dbReference type="PANTHER" id="PTHR43522:SF2">
    <property type="entry name" value="TRANSKETOLASE 1-RELATED"/>
    <property type="match status" value="1"/>
</dbReference>
<dbReference type="Pfam" id="PF00456">
    <property type="entry name" value="Transketolase_N"/>
    <property type="match status" value="1"/>
</dbReference>
<dbReference type="PANTHER" id="PTHR43522">
    <property type="entry name" value="TRANSKETOLASE"/>
    <property type="match status" value="1"/>
</dbReference>
<dbReference type="InterPro" id="IPR033247">
    <property type="entry name" value="Transketolase_fam"/>
</dbReference>
<evidence type="ECO:0000256" key="2">
    <source>
        <dbReference type="ARBA" id="ARBA00001964"/>
    </source>
</evidence>
<dbReference type="GO" id="GO:0046872">
    <property type="term" value="F:metal ion binding"/>
    <property type="evidence" value="ECO:0007669"/>
    <property type="project" value="UniProtKB-KW"/>
</dbReference>
<evidence type="ECO:0000256" key="1">
    <source>
        <dbReference type="ARBA" id="ARBA00001946"/>
    </source>
</evidence>
<dbReference type="GO" id="GO:0004802">
    <property type="term" value="F:transketolase activity"/>
    <property type="evidence" value="ECO:0007669"/>
    <property type="project" value="UniProtKB-EC"/>
</dbReference>
<dbReference type="NCBIfam" id="TIGR00232">
    <property type="entry name" value="tktlase_bact"/>
    <property type="match status" value="1"/>
</dbReference>
<dbReference type="GO" id="GO:0006098">
    <property type="term" value="P:pentose-phosphate shunt"/>
    <property type="evidence" value="ECO:0007669"/>
    <property type="project" value="TreeGrafter"/>
</dbReference>
<feature type="domain" description="Transketolase-like pyrimidine-binding" evidence="11">
    <location>
        <begin position="351"/>
        <end position="521"/>
    </location>
</feature>
<keyword evidence="8" id="KW-0460">Magnesium</keyword>
<dbReference type="Gene3D" id="3.40.50.970">
    <property type="match status" value="2"/>
</dbReference>
<dbReference type="Gene3D" id="3.40.50.920">
    <property type="match status" value="1"/>
</dbReference>
<evidence type="ECO:0000256" key="9">
    <source>
        <dbReference type="ARBA" id="ARBA00023052"/>
    </source>
</evidence>
<dbReference type="SUPFAM" id="SSF52922">
    <property type="entry name" value="TK C-terminal domain-like"/>
    <property type="match status" value="1"/>
</dbReference>
<dbReference type="SMART" id="SM00861">
    <property type="entry name" value="Transket_pyr"/>
    <property type="match status" value="1"/>
</dbReference>
<dbReference type="GO" id="GO:0005829">
    <property type="term" value="C:cytosol"/>
    <property type="evidence" value="ECO:0007669"/>
    <property type="project" value="TreeGrafter"/>
</dbReference>
<dbReference type="InterPro" id="IPR005478">
    <property type="entry name" value="Transketolase_bac-like"/>
</dbReference>
<evidence type="ECO:0000256" key="10">
    <source>
        <dbReference type="ARBA" id="ARBA00049473"/>
    </source>
</evidence>
<evidence type="ECO:0000256" key="7">
    <source>
        <dbReference type="ARBA" id="ARBA00022723"/>
    </source>
</evidence>
<protein>
    <recommendedName>
        <fullName evidence="5">transketolase</fullName>
        <ecNumber evidence="5">2.2.1.1</ecNumber>
    </recommendedName>
</protein>
<dbReference type="FunFam" id="3.40.50.970:FF:000003">
    <property type="entry name" value="Transketolase"/>
    <property type="match status" value="1"/>
</dbReference>
<evidence type="ECO:0000256" key="6">
    <source>
        <dbReference type="ARBA" id="ARBA00022679"/>
    </source>
</evidence>
<evidence type="ECO:0000259" key="11">
    <source>
        <dbReference type="SMART" id="SM00861"/>
    </source>
</evidence>
<evidence type="ECO:0000256" key="8">
    <source>
        <dbReference type="ARBA" id="ARBA00022842"/>
    </source>
</evidence>
<dbReference type="InterPro" id="IPR009014">
    <property type="entry name" value="Transketo_C/PFOR_II"/>
</dbReference>
<evidence type="ECO:0000313" key="12">
    <source>
        <dbReference type="EMBL" id="SUZ64693.1"/>
    </source>
</evidence>
<dbReference type="Pfam" id="PF02779">
    <property type="entry name" value="Transket_pyr"/>
    <property type="match status" value="1"/>
</dbReference>
<comment type="subunit">
    <text evidence="4">Homodimer.</text>
</comment>